<evidence type="ECO:0000313" key="3">
    <source>
        <dbReference type="EMBL" id="CAB4184793.1"/>
    </source>
</evidence>
<protein>
    <recommendedName>
        <fullName evidence="6">HNHc domain containing protein</fullName>
    </recommendedName>
</protein>
<gene>
    <name evidence="3" type="ORF">UFOVP1115_37</name>
    <name evidence="4" type="ORF">UFOVP1390_5</name>
    <name evidence="5" type="ORF">UFOVP1567_36</name>
    <name evidence="1" type="ORF">UFOVP626_59</name>
    <name evidence="2" type="ORF">UFOVP951_54</name>
</gene>
<evidence type="ECO:0000313" key="4">
    <source>
        <dbReference type="EMBL" id="CAB4203816.1"/>
    </source>
</evidence>
<dbReference type="EMBL" id="LR796605">
    <property type="protein sequence ID" value="CAB4154035.1"/>
    <property type="molecule type" value="Genomic_DNA"/>
</dbReference>
<proteinExistence type="predicted"/>
<dbReference type="EMBL" id="LR797068">
    <property type="protein sequence ID" value="CAB4184793.1"/>
    <property type="molecule type" value="Genomic_DNA"/>
</dbReference>
<organism evidence="2">
    <name type="scientific">uncultured Caudovirales phage</name>
    <dbReference type="NCBI Taxonomy" id="2100421"/>
    <lineage>
        <taxon>Viruses</taxon>
        <taxon>Duplodnaviria</taxon>
        <taxon>Heunggongvirae</taxon>
        <taxon>Uroviricota</taxon>
        <taxon>Caudoviricetes</taxon>
        <taxon>Peduoviridae</taxon>
        <taxon>Maltschvirus</taxon>
        <taxon>Maltschvirus maltsch</taxon>
    </lineage>
</organism>
<dbReference type="EMBL" id="LR798459">
    <property type="protein sequence ID" value="CAB5238399.1"/>
    <property type="molecule type" value="Genomic_DNA"/>
</dbReference>
<dbReference type="EMBL" id="LR797336">
    <property type="protein sequence ID" value="CAB4203816.1"/>
    <property type="molecule type" value="Genomic_DNA"/>
</dbReference>
<evidence type="ECO:0000313" key="1">
    <source>
        <dbReference type="EMBL" id="CAB4154035.1"/>
    </source>
</evidence>
<accession>A0A6J5PWF3</accession>
<dbReference type="EMBL" id="LR796900">
    <property type="protein sequence ID" value="CAB4173378.1"/>
    <property type="molecule type" value="Genomic_DNA"/>
</dbReference>
<evidence type="ECO:0008006" key="6">
    <source>
        <dbReference type="Google" id="ProtNLM"/>
    </source>
</evidence>
<sequence length="166" mass="18419">MKENLVEAIKTGMDKAVIQLHQEKRGSCIENNCPNNALAKGLCNAHYLRSRKGMDMSTPVQVQASACIDCGKPLNSKGGWMRCAKHFKLVRQRTIKESLVDAMGGCCQKCKGVFSLEAYDFHHLSKKESDPSHIIGNASIQKIAEEIEKCVLLCANCHRTEHASQF</sequence>
<evidence type="ECO:0000313" key="5">
    <source>
        <dbReference type="EMBL" id="CAB5238399.1"/>
    </source>
</evidence>
<reference evidence="2" key="1">
    <citation type="submission" date="2020-05" db="EMBL/GenBank/DDBJ databases">
        <authorList>
            <person name="Chiriac C."/>
            <person name="Salcher M."/>
            <person name="Ghai R."/>
            <person name="Kavagutti S V."/>
        </authorList>
    </citation>
    <scope>NUCLEOTIDE SEQUENCE</scope>
</reference>
<name>A0A6J5PWF3_9CAUD</name>
<evidence type="ECO:0000313" key="2">
    <source>
        <dbReference type="EMBL" id="CAB4173378.1"/>
    </source>
</evidence>